<feature type="region of interest" description="Disordered" evidence="1">
    <location>
        <begin position="91"/>
        <end position="116"/>
    </location>
</feature>
<gene>
    <name evidence="2" type="ORF">MANT1106_LOCUS8243</name>
</gene>
<accession>A0A7S0SGM7</accession>
<evidence type="ECO:0000256" key="1">
    <source>
        <dbReference type="SAM" id="MobiDB-lite"/>
    </source>
</evidence>
<evidence type="ECO:0008006" key="3">
    <source>
        <dbReference type="Google" id="ProtNLM"/>
    </source>
</evidence>
<feature type="compositionally biased region" description="Gly residues" evidence="1">
    <location>
        <begin position="102"/>
        <end position="116"/>
    </location>
</feature>
<dbReference type="AlphaFoldDB" id="A0A7S0SGM7"/>
<proteinExistence type="predicted"/>
<dbReference type="CDD" id="cd06530">
    <property type="entry name" value="S26_SPase_I"/>
    <property type="match status" value="1"/>
</dbReference>
<dbReference type="InterPro" id="IPR019533">
    <property type="entry name" value="Peptidase_S26"/>
</dbReference>
<dbReference type="InterPro" id="IPR036286">
    <property type="entry name" value="LexA/Signal_pep-like_sf"/>
</dbReference>
<sequence length="306" mass="32813">MANPLKKLARAPAVEVMSVRYMLEKLATQMRPLAIDMLDANPRASTKFQGRLGTLLKEGILAKQLWATSLCSQMLFGGEAMAPAITSQPRFVGEGAGEKDGGGGGKGGGRTGGGGKPPNLLLVRQLFYPEFAFDRTKNITMSQTRTGPLLSWFPRRAHVGDVVVLTQPSPMDRSVSGGLLVRRVMALEGEVLEGGAGVDGTSDDDFVIPKGHAWVMADNEDAPFADVPDSRTFGPLPLQNVLGRVVYAVRSATDHGVVHNSAAAARVDQPVLQVELDVAVMAEELTDFTTGRRTFRRVSTEDDDLP</sequence>
<dbReference type="GO" id="GO:0006465">
    <property type="term" value="P:signal peptide processing"/>
    <property type="evidence" value="ECO:0007669"/>
    <property type="project" value="InterPro"/>
</dbReference>
<protein>
    <recommendedName>
        <fullName evidence="3">Peptidase S26 domain-containing protein</fullName>
    </recommendedName>
</protein>
<dbReference type="PANTHER" id="PTHR47040">
    <property type="entry name" value="OSJNBA0068L06.9 PROTEIN"/>
    <property type="match status" value="1"/>
</dbReference>
<dbReference type="Gene3D" id="2.10.109.10">
    <property type="entry name" value="Umud Fragment, subunit A"/>
    <property type="match status" value="1"/>
</dbReference>
<evidence type="ECO:0000313" key="2">
    <source>
        <dbReference type="EMBL" id="CAD8705560.1"/>
    </source>
</evidence>
<organism evidence="2">
    <name type="scientific">Mantoniella antarctica</name>
    <dbReference type="NCBI Taxonomy" id="81844"/>
    <lineage>
        <taxon>Eukaryota</taxon>
        <taxon>Viridiplantae</taxon>
        <taxon>Chlorophyta</taxon>
        <taxon>Mamiellophyceae</taxon>
        <taxon>Mamiellales</taxon>
        <taxon>Mamiellaceae</taxon>
        <taxon>Mantoniella</taxon>
    </lineage>
</organism>
<reference evidence="2" key="1">
    <citation type="submission" date="2021-01" db="EMBL/GenBank/DDBJ databases">
        <authorList>
            <person name="Corre E."/>
            <person name="Pelletier E."/>
            <person name="Niang G."/>
            <person name="Scheremetjew M."/>
            <person name="Finn R."/>
            <person name="Kale V."/>
            <person name="Holt S."/>
            <person name="Cochrane G."/>
            <person name="Meng A."/>
            <person name="Brown T."/>
            <person name="Cohen L."/>
        </authorList>
    </citation>
    <scope>NUCLEOTIDE SEQUENCE</scope>
    <source>
        <strain evidence="2">SL-175</strain>
    </source>
</reference>
<dbReference type="PANTHER" id="PTHR47040:SF1">
    <property type="entry name" value="MITOCHONDRIAL ATP-INDEPENDENT INNER MEMBRANE PROTEASE SUBUNIT 2"/>
    <property type="match status" value="1"/>
</dbReference>
<dbReference type="InterPro" id="IPR053307">
    <property type="entry name" value="Mitochondrial_IM_protease"/>
</dbReference>
<name>A0A7S0SGM7_9CHLO</name>
<dbReference type="SUPFAM" id="SSF51306">
    <property type="entry name" value="LexA/Signal peptidase"/>
    <property type="match status" value="1"/>
</dbReference>
<dbReference type="EMBL" id="HBFC01014048">
    <property type="protein sequence ID" value="CAD8705560.1"/>
    <property type="molecule type" value="Transcribed_RNA"/>
</dbReference>
<dbReference type="GO" id="GO:0004252">
    <property type="term" value="F:serine-type endopeptidase activity"/>
    <property type="evidence" value="ECO:0007669"/>
    <property type="project" value="InterPro"/>
</dbReference>